<evidence type="ECO:0000313" key="13">
    <source>
        <dbReference type="Proteomes" id="UP000291116"/>
    </source>
</evidence>
<feature type="compositionally biased region" description="Low complexity" evidence="10">
    <location>
        <begin position="230"/>
        <end position="246"/>
    </location>
</feature>
<evidence type="ECO:0000256" key="3">
    <source>
        <dbReference type="ARBA" id="ARBA00022737"/>
    </source>
</evidence>
<dbReference type="OrthoDB" id="205128at2759"/>
<keyword evidence="4" id="KW-0509">mRNA transport</keyword>
<proteinExistence type="predicted"/>
<evidence type="ECO:0000256" key="7">
    <source>
        <dbReference type="ARBA" id="ARBA00023010"/>
    </source>
</evidence>
<evidence type="ECO:0000256" key="1">
    <source>
        <dbReference type="ARBA" id="ARBA00004567"/>
    </source>
</evidence>
<sequence length="482" mass="49387">MSADAESTDRPEPPSKKKRGADHQITKDDYDYDPDDEENDGAEADERLKQGFSRAPDDVLKRRKIVRVKRPSAAPPPAKVLAAAGPASGASGSNPFASTSLSAPSGNNGNTSGNGNPFAGAKLVSSAPDSAATSDPDPNPNPTGTKGGAEKEKETGPAKKKVFGFGSASGFGAASSANGTSGFGSSTGGGFAGVGSSGGGFGSSSGGASGFGSAVSSGGGETKGFGGFGSSSAAPSSLSNSNGGPTKSLFGSTGSSGISFNFSKADSSADAKGKDNPANLPDTDDLDLKTGEEDEETIHSGRCKAFEWTVPEDTGAGTLAEAGADRGDAPEPSKTKNPSVRSSTQFETAISTGGGAKDSEGKGGRWKELGTGPVKILRSTKHKDRLRLVQRRESSKMGPATKVILNAPLWKESTCERDRQAQQYLHLKTIKDGRMSQFLLKFREAHDAGTFHHHLVDQIPLTRRCFVPTGGGGALAPEEKKD</sequence>
<evidence type="ECO:0000256" key="6">
    <source>
        <dbReference type="ARBA" id="ARBA00022990"/>
    </source>
</evidence>
<keyword evidence="2" id="KW-0813">Transport</keyword>
<dbReference type="PANTHER" id="PTHR23138">
    <property type="entry name" value="RAN BINDING PROTEIN"/>
    <property type="match status" value="1"/>
</dbReference>
<accession>A0A448Z5J2</accession>
<name>A0A448Z5J2_9STRA</name>
<dbReference type="Pfam" id="PF08911">
    <property type="entry name" value="NUP50"/>
    <property type="match status" value="1"/>
</dbReference>
<feature type="compositionally biased region" description="Polar residues" evidence="10">
    <location>
        <begin position="249"/>
        <end position="266"/>
    </location>
</feature>
<keyword evidence="8" id="KW-0906">Nuclear pore complex</keyword>
<evidence type="ECO:0000256" key="9">
    <source>
        <dbReference type="ARBA" id="ARBA00023242"/>
    </source>
</evidence>
<feature type="compositionally biased region" description="Low complexity" evidence="10">
    <location>
        <begin position="105"/>
        <end position="116"/>
    </location>
</feature>
<evidence type="ECO:0000256" key="8">
    <source>
        <dbReference type="ARBA" id="ARBA00023132"/>
    </source>
</evidence>
<feature type="compositionally biased region" description="Basic and acidic residues" evidence="10">
    <location>
        <begin position="323"/>
        <end position="334"/>
    </location>
</feature>
<dbReference type="AlphaFoldDB" id="A0A448Z5J2"/>
<feature type="compositionally biased region" description="Polar residues" evidence="10">
    <location>
        <begin position="335"/>
        <end position="351"/>
    </location>
</feature>
<feature type="region of interest" description="Disordered" evidence="10">
    <location>
        <begin position="176"/>
        <end position="369"/>
    </location>
</feature>
<evidence type="ECO:0000256" key="4">
    <source>
        <dbReference type="ARBA" id="ARBA00022816"/>
    </source>
</evidence>
<dbReference type="InterPro" id="IPR015007">
    <property type="entry name" value="NUP2/50/61"/>
</dbReference>
<evidence type="ECO:0000259" key="11">
    <source>
        <dbReference type="PROSITE" id="PS50196"/>
    </source>
</evidence>
<evidence type="ECO:0000256" key="10">
    <source>
        <dbReference type="SAM" id="MobiDB-lite"/>
    </source>
</evidence>
<dbReference type="SUPFAM" id="SSF50729">
    <property type="entry name" value="PH domain-like"/>
    <property type="match status" value="1"/>
</dbReference>
<comment type="subcellular location">
    <subcellularLocation>
        <location evidence="1">Nucleus</location>
        <location evidence="1">Nuclear pore complex</location>
    </subcellularLocation>
</comment>
<feature type="compositionally biased region" description="Basic residues" evidence="10">
    <location>
        <begin position="61"/>
        <end position="70"/>
    </location>
</feature>
<keyword evidence="3" id="KW-0677">Repeat</keyword>
<keyword evidence="7" id="KW-0811">Translocation</keyword>
<evidence type="ECO:0000256" key="5">
    <source>
        <dbReference type="ARBA" id="ARBA00022927"/>
    </source>
</evidence>
<organism evidence="12 13">
    <name type="scientific">Pseudo-nitzschia multistriata</name>
    <dbReference type="NCBI Taxonomy" id="183589"/>
    <lineage>
        <taxon>Eukaryota</taxon>
        <taxon>Sar</taxon>
        <taxon>Stramenopiles</taxon>
        <taxon>Ochrophyta</taxon>
        <taxon>Bacillariophyta</taxon>
        <taxon>Bacillariophyceae</taxon>
        <taxon>Bacillariophycidae</taxon>
        <taxon>Bacillariales</taxon>
        <taxon>Bacillariaceae</taxon>
        <taxon>Pseudo-nitzschia</taxon>
    </lineage>
</organism>
<feature type="compositionally biased region" description="Gly residues" evidence="10">
    <location>
        <begin position="181"/>
        <end position="210"/>
    </location>
</feature>
<dbReference type="GO" id="GO:0051028">
    <property type="term" value="P:mRNA transport"/>
    <property type="evidence" value="ECO:0007669"/>
    <property type="project" value="UniProtKB-KW"/>
</dbReference>
<dbReference type="PROSITE" id="PS50196">
    <property type="entry name" value="RANBD1"/>
    <property type="match status" value="1"/>
</dbReference>
<dbReference type="Pfam" id="PF00638">
    <property type="entry name" value="Ran_BP1"/>
    <property type="match status" value="1"/>
</dbReference>
<feature type="compositionally biased region" description="Basic and acidic residues" evidence="10">
    <location>
        <begin position="148"/>
        <end position="157"/>
    </location>
</feature>
<feature type="compositionally biased region" description="Low complexity" evidence="10">
    <location>
        <begin position="125"/>
        <end position="136"/>
    </location>
</feature>
<feature type="compositionally biased region" description="Basic and acidic residues" evidence="10">
    <location>
        <begin position="357"/>
        <end position="368"/>
    </location>
</feature>
<evidence type="ECO:0000313" key="12">
    <source>
        <dbReference type="EMBL" id="VEU37290.1"/>
    </source>
</evidence>
<keyword evidence="13" id="KW-1185">Reference proteome</keyword>
<dbReference type="GO" id="GO:0015031">
    <property type="term" value="P:protein transport"/>
    <property type="evidence" value="ECO:0007669"/>
    <property type="project" value="UniProtKB-KW"/>
</dbReference>
<dbReference type="InterPro" id="IPR045255">
    <property type="entry name" value="RanBP1-like"/>
</dbReference>
<feature type="region of interest" description="Disordered" evidence="10">
    <location>
        <begin position="1"/>
        <end position="162"/>
    </location>
</feature>
<feature type="compositionally biased region" description="Basic and acidic residues" evidence="10">
    <location>
        <begin position="7"/>
        <end position="29"/>
    </location>
</feature>
<dbReference type="EMBL" id="CAACVS010000120">
    <property type="protein sequence ID" value="VEU37290.1"/>
    <property type="molecule type" value="Genomic_DNA"/>
</dbReference>
<keyword evidence="9" id="KW-0539">Nucleus</keyword>
<protein>
    <recommendedName>
        <fullName evidence="11">RanBD1 domain-containing protein</fullName>
    </recommendedName>
</protein>
<dbReference type="Proteomes" id="UP000291116">
    <property type="component" value="Unassembled WGS sequence"/>
</dbReference>
<dbReference type="Gene3D" id="2.30.29.30">
    <property type="entry name" value="Pleckstrin-homology domain (PH domain)/Phosphotyrosine-binding domain (PTB)"/>
    <property type="match status" value="1"/>
</dbReference>
<feature type="compositionally biased region" description="Gly residues" evidence="10">
    <location>
        <begin position="217"/>
        <end position="229"/>
    </location>
</feature>
<dbReference type="GO" id="GO:0005643">
    <property type="term" value="C:nuclear pore"/>
    <property type="evidence" value="ECO:0007669"/>
    <property type="project" value="UniProtKB-SubCell"/>
</dbReference>
<dbReference type="SMART" id="SM00160">
    <property type="entry name" value="RanBD"/>
    <property type="match status" value="1"/>
</dbReference>
<feature type="compositionally biased region" description="Low complexity" evidence="10">
    <location>
        <begin position="79"/>
        <end position="98"/>
    </location>
</feature>
<feature type="compositionally biased region" description="Acidic residues" evidence="10">
    <location>
        <begin position="30"/>
        <end position="43"/>
    </location>
</feature>
<gene>
    <name evidence="12" type="ORF">PSNMU_V1.4_AUG-EV-PASAV3_0040880</name>
</gene>
<keyword evidence="5" id="KW-0653">Protein transport</keyword>
<keyword evidence="6" id="KW-0007">Acetylation</keyword>
<feature type="domain" description="RanBD1" evidence="11">
    <location>
        <begin position="280"/>
        <end position="464"/>
    </location>
</feature>
<dbReference type="InterPro" id="IPR011993">
    <property type="entry name" value="PH-like_dom_sf"/>
</dbReference>
<feature type="compositionally biased region" description="Basic and acidic residues" evidence="10">
    <location>
        <begin position="44"/>
        <end position="60"/>
    </location>
</feature>
<evidence type="ECO:0000256" key="2">
    <source>
        <dbReference type="ARBA" id="ARBA00022448"/>
    </source>
</evidence>
<reference evidence="12 13" key="1">
    <citation type="submission" date="2019-01" db="EMBL/GenBank/DDBJ databases">
        <authorList>
            <person name="Ferrante I. M."/>
        </authorList>
    </citation>
    <scope>NUCLEOTIDE SEQUENCE [LARGE SCALE GENOMIC DNA]</scope>
    <source>
        <strain evidence="12 13">B856</strain>
    </source>
</reference>
<dbReference type="InterPro" id="IPR000156">
    <property type="entry name" value="Ran_bind_dom"/>
</dbReference>